<evidence type="ECO:0000256" key="2">
    <source>
        <dbReference type="ARBA" id="ARBA00023277"/>
    </source>
</evidence>
<evidence type="ECO:0000256" key="1">
    <source>
        <dbReference type="ARBA" id="ARBA00023239"/>
    </source>
</evidence>
<dbReference type="GO" id="GO:0016803">
    <property type="term" value="F:ether hydrolase activity"/>
    <property type="evidence" value="ECO:0007669"/>
    <property type="project" value="TreeGrafter"/>
</dbReference>
<dbReference type="AlphaFoldDB" id="A0A840WHW0"/>
<feature type="domain" description="SIS" evidence="5">
    <location>
        <begin position="98"/>
        <end position="259"/>
    </location>
</feature>
<reference evidence="6 7" key="1">
    <citation type="submission" date="2020-08" db="EMBL/GenBank/DDBJ databases">
        <title>Sequencing the genomes of 1000 actinobacteria strains.</title>
        <authorList>
            <person name="Klenk H.-P."/>
        </authorList>
    </citation>
    <scope>NUCLEOTIDE SEQUENCE [LARGE SCALE GENOMIC DNA]</scope>
    <source>
        <strain evidence="6 7">DSM 44598</strain>
    </source>
</reference>
<dbReference type="HAMAP" id="MF_00068">
    <property type="entry name" value="MurQ"/>
    <property type="match status" value="1"/>
</dbReference>
<sequence>MRTEQESAVHGGTEQNPQDREPDGRGPGSGPVRGADSGSGGTDAVIVRAPTEARNSGTHDIDMLPALDILRQINAEDATVAAAVGAVLPELARAVELGVAALEGGAAIHYFGAGTSGRIAAQDAAELPPTYGVPAEWVVAHHAGGGEALVRAVEGIEDDWESGRIDASGVAPGSLVVGLAASGRTPYVGGALEAARKRSAATVLISANPDAPLAGGADVHVGVSTGAEVIAGSTRMKAGTAQKLLLNAFSTAVMVRMGRTYSNLMVGVDATNGKLRGRVVTILVEATGLDEQTCAEALTAAEGDTRTALVSLLAEVDAATAARALEKGRGRVRAALTALGLPGQEAPGVRGAPGV</sequence>
<keyword evidence="2 3" id="KW-0119">Carbohydrate metabolism</keyword>
<feature type="active site" description="Proton donor" evidence="3">
    <location>
        <position position="126"/>
    </location>
</feature>
<gene>
    <name evidence="3" type="primary">murQ</name>
    <name evidence="6" type="ORF">HNR07_006761</name>
</gene>
<dbReference type="GO" id="GO:0046348">
    <property type="term" value="P:amino sugar catabolic process"/>
    <property type="evidence" value="ECO:0007669"/>
    <property type="project" value="InterPro"/>
</dbReference>
<comment type="miscellaneous">
    <text evidence="3">A lyase-type mechanism (elimination/hydration) is suggested for the cleavage of the lactyl ether bond of MurNAc 6-phosphate, with the formation of an alpha,beta-unsaturated aldehyde intermediate with (E)-stereochemistry, followed by the syn addition of water to give product.</text>
</comment>
<comment type="function">
    <text evidence="3">Specifically catalyzes the cleavage of the D-lactyl ether substituent of MurNAc 6-phosphate, producing GlcNAc 6-phosphate and D-lactate.</text>
</comment>
<evidence type="ECO:0000256" key="4">
    <source>
        <dbReference type="SAM" id="MobiDB-lite"/>
    </source>
</evidence>
<dbReference type="RefSeq" id="WP_184370780.1">
    <property type="nucleotide sequence ID" value="NZ_BAAAKM010000037.1"/>
</dbReference>
<dbReference type="InterPro" id="IPR005486">
    <property type="entry name" value="Glucokinase_regulatory_CS"/>
</dbReference>
<evidence type="ECO:0000256" key="3">
    <source>
        <dbReference type="HAMAP-Rule" id="MF_00068"/>
    </source>
</evidence>
<evidence type="ECO:0000313" key="6">
    <source>
        <dbReference type="EMBL" id="MBB5495624.1"/>
    </source>
</evidence>
<accession>A0A840WHW0</accession>
<dbReference type="EC" id="4.2.1.126" evidence="3"/>
<comment type="subunit">
    <text evidence="3">Homodimer.</text>
</comment>
<feature type="region of interest" description="Disordered" evidence="4">
    <location>
        <begin position="1"/>
        <end position="43"/>
    </location>
</feature>
<protein>
    <recommendedName>
        <fullName evidence="3">N-acetylmuramic acid 6-phosphate etherase</fullName>
        <shortName evidence="3">MurNAc-6-P etherase</shortName>
        <ecNumber evidence="3">4.2.1.126</ecNumber>
    </recommendedName>
    <alternativeName>
        <fullName evidence="3">N-acetylmuramic acid 6-phosphate hydrolase</fullName>
    </alternativeName>
    <alternativeName>
        <fullName evidence="3">N-acetylmuramic acid 6-phosphate lyase</fullName>
    </alternativeName>
</protein>
<dbReference type="InterPro" id="IPR046348">
    <property type="entry name" value="SIS_dom_sf"/>
</dbReference>
<dbReference type="UniPathway" id="UPA00342"/>
<comment type="pathway">
    <text evidence="3">Amino-sugar metabolism; N-acetylmuramate degradation.</text>
</comment>
<proteinExistence type="inferred from homology"/>
<dbReference type="GO" id="GO:0009254">
    <property type="term" value="P:peptidoglycan turnover"/>
    <property type="evidence" value="ECO:0007669"/>
    <property type="project" value="TreeGrafter"/>
</dbReference>
<dbReference type="NCBIfam" id="NF003915">
    <property type="entry name" value="PRK05441.1"/>
    <property type="match status" value="1"/>
</dbReference>
<comment type="caution">
    <text evidence="6">The sequence shown here is derived from an EMBL/GenBank/DDBJ whole genome shotgun (WGS) entry which is preliminary data.</text>
</comment>
<comment type="similarity">
    <text evidence="3">Belongs to the GCKR-like family. MurNAc-6-P etherase subfamily.</text>
</comment>
<dbReference type="GO" id="GO:0016835">
    <property type="term" value="F:carbon-oxygen lyase activity"/>
    <property type="evidence" value="ECO:0007669"/>
    <property type="project" value="UniProtKB-UniRule"/>
</dbReference>
<dbReference type="InterPro" id="IPR001347">
    <property type="entry name" value="SIS_dom"/>
</dbReference>
<dbReference type="Proteomes" id="UP000579647">
    <property type="component" value="Unassembled WGS sequence"/>
</dbReference>
<feature type="active site" evidence="3">
    <location>
        <position position="157"/>
    </location>
</feature>
<dbReference type="Pfam" id="PF22645">
    <property type="entry name" value="GKRP_SIS_N"/>
    <property type="match status" value="1"/>
</dbReference>
<keyword evidence="1 3" id="KW-0456">Lyase</keyword>
<feature type="compositionally biased region" description="Gly residues" evidence="4">
    <location>
        <begin position="25"/>
        <end position="41"/>
    </location>
</feature>
<organism evidence="6 7">
    <name type="scientific">Nocardiopsis metallicus</name>
    <dbReference type="NCBI Taxonomy" id="179819"/>
    <lineage>
        <taxon>Bacteria</taxon>
        <taxon>Bacillati</taxon>
        <taxon>Actinomycetota</taxon>
        <taxon>Actinomycetes</taxon>
        <taxon>Streptosporangiales</taxon>
        <taxon>Nocardiopsidaceae</taxon>
        <taxon>Nocardiopsis</taxon>
    </lineage>
</organism>
<dbReference type="SUPFAM" id="SSF53697">
    <property type="entry name" value="SIS domain"/>
    <property type="match status" value="1"/>
</dbReference>
<evidence type="ECO:0000259" key="5">
    <source>
        <dbReference type="PROSITE" id="PS51464"/>
    </source>
</evidence>
<dbReference type="NCBIfam" id="NF009222">
    <property type="entry name" value="PRK12570.1"/>
    <property type="match status" value="1"/>
</dbReference>
<dbReference type="GO" id="GO:0097173">
    <property type="term" value="P:N-acetylmuramic acid catabolic process"/>
    <property type="evidence" value="ECO:0007669"/>
    <property type="project" value="UniProtKB-UniPathway"/>
</dbReference>
<dbReference type="PANTHER" id="PTHR10088">
    <property type="entry name" value="GLUCOKINASE REGULATORY PROTEIN"/>
    <property type="match status" value="1"/>
</dbReference>
<dbReference type="PROSITE" id="PS01272">
    <property type="entry name" value="GCKR"/>
    <property type="match status" value="1"/>
</dbReference>
<dbReference type="Gene3D" id="3.40.50.10490">
    <property type="entry name" value="Glucose-6-phosphate isomerase like protein, domain 1"/>
    <property type="match status" value="1"/>
</dbReference>
<dbReference type="PANTHER" id="PTHR10088:SF4">
    <property type="entry name" value="GLUCOKINASE REGULATORY PROTEIN"/>
    <property type="match status" value="1"/>
</dbReference>
<dbReference type="CDD" id="cd05007">
    <property type="entry name" value="SIS_Etherase"/>
    <property type="match status" value="1"/>
</dbReference>
<dbReference type="PROSITE" id="PS51464">
    <property type="entry name" value="SIS"/>
    <property type="match status" value="1"/>
</dbReference>
<dbReference type="InterPro" id="IPR040190">
    <property type="entry name" value="MURQ/GCKR"/>
</dbReference>
<dbReference type="EMBL" id="JACHDO010000001">
    <property type="protein sequence ID" value="MBB5495624.1"/>
    <property type="molecule type" value="Genomic_DNA"/>
</dbReference>
<keyword evidence="7" id="KW-1185">Reference proteome</keyword>
<evidence type="ECO:0000313" key="7">
    <source>
        <dbReference type="Proteomes" id="UP000579647"/>
    </source>
</evidence>
<name>A0A840WHW0_9ACTN</name>
<dbReference type="Gene3D" id="1.10.8.1080">
    <property type="match status" value="1"/>
</dbReference>
<dbReference type="InterPro" id="IPR005488">
    <property type="entry name" value="Etherase_MurQ"/>
</dbReference>
<comment type="catalytic activity">
    <reaction evidence="3">
        <text>N-acetyl-D-muramate 6-phosphate + H2O = N-acetyl-D-glucosamine 6-phosphate + (R)-lactate</text>
        <dbReference type="Rhea" id="RHEA:26410"/>
        <dbReference type="ChEBI" id="CHEBI:15377"/>
        <dbReference type="ChEBI" id="CHEBI:16004"/>
        <dbReference type="ChEBI" id="CHEBI:57513"/>
        <dbReference type="ChEBI" id="CHEBI:58722"/>
        <dbReference type="EC" id="4.2.1.126"/>
    </reaction>
</comment>
<dbReference type="GO" id="GO:0097367">
    <property type="term" value="F:carbohydrate derivative binding"/>
    <property type="evidence" value="ECO:0007669"/>
    <property type="project" value="InterPro"/>
</dbReference>